<evidence type="ECO:0000256" key="2">
    <source>
        <dbReference type="ARBA" id="ARBA00012601"/>
    </source>
</evidence>
<keyword evidence="4" id="KW-0136">Cellulose degradation</keyword>
<dbReference type="PANTHER" id="PTHR35923">
    <property type="entry name" value="MAJOR EXTRACELLULAR ENDOGLUCANASE"/>
    <property type="match status" value="1"/>
</dbReference>
<dbReference type="EC" id="3.2.1.4" evidence="2"/>
<evidence type="ECO:0000256" key="6">
    <source>
        <dbReference type="ARBA" id="ARBA00023295"/>
    </source>
</evidence>
<dbReference type="RefSeq" id="WP_064088334.1">
    <property type="nucleotide sequence ID" value="NZ_CAAAHT010000038.1"/>
</dbReference>
<evidence type="ECO:0000313" key="14">
    <source>
        <dbReference type="Proteomes" id="UP000251942"/>
    </source>
</evidence>
<name>A0A0W0U2N1_9GAMM</name>
<dbReference type="AlphaFoldDB" id="A0A0W0U2N1"/>
<feature type="domain" description="Glycoside hydrolase family 5" evidence="9">
    <location>
        <begin position="164"/>
        <end position="437"/>
    </location>
</feature>
<evidence type="ECO:0000256" key="5">
    <source>
        <dbReference type="ARBA" id="ARBA00023277"/>
    </source>
</evidence>
<dbReference type="SUPFAM" id="SSF49384">
    <property type="entry name" value="Carbohydrate-binding domain"/>
    <property type="match status" value="1"/>
</dbReference>
<gene>
    <name evidence="12" type="primary">celC</name>
    <name evidence="11" type="ORF">Lfee_0876</name>
    <name evidence="12" type="ORF">NCTC12022_00597</name>
</gene>
<feature type="domain" description="CBM2" evidence="10">
    <location>
        <begin position="697"/>
        <end position="790"/>
    </location>
</feature>
<dbReference type="InterPro" id="IPR001547">
    <property type="entry name" value="Glyco_hydro_5"/>
</dbReference>
<evidence type="ECO:0000313" key="12">
    <source>
        <dbReference type="EMBL" id="SPX59886.1"/>
    </source>
</evidence>
<dbReference type="Proteomes" id="UP000251942">
    <property type="component" value="Unassembled WGS sequence"/>
</dbReference>
<evidence type="ECO:0000259" key="10">
    <source>
        <dbReference type="Pfam" id="PF00553"/>
    </source>
</evidence>
<dbReference type="InterPro" id="IPR008965">
    <property type="entry name" value="CBM2/CBM3_carb-bd_dom_sf"/>
</dbReference>
<dbReference type="EMBL" id="LNYB01000026">
    <property type="protein sequence ID" value="KTD02031.1"/>
    <property type="molecule type" value="Genomic_DNA"/>
</dbReference>
<dbReference type="PATRIC" id="fig|453.4.peg.946"/>
<dbReference type="GO" id="GO:0030247">
    <property type="term" value="F:polysaccharide binding"/>
    <property type="evidence" value="ECO:0007669"/>
    <property type="project" value="InterPro"/>
</dbReference>
<dbReference type="InterPro" id="IPR017853">
    <property type="entry name" value="GH"/>
</dbReference>
<dbReference type="InterPro" id="IPR012291">
    <property type="entry name" value="CBM2_carb-bd_dom_sf"/>
</dbReference>
<keyword evidence="7" id="KW-0624">Polysaccharide degradation</keyword>
<sequence>MLVKKLVGSLFTLLLSVQCYAFYTQNAVIYDKNNKPVNIDGISWSGFQDSKIFQGLASHPFYAVGDIPTSYNKTYGMLDALVHPWDFIDSGVDHSTGVNFKTVRVPIQPGVLYDTGSSVDLNKSISNKDQPTKGNGVFCKTWASTGSTCVATVSPKEAFWISLAEFKKNNVKVLIDIHHGYGYGDNYRDGTVYNLNQYEADLKLILAEIKARDLSNVIGIDVFNEPYALHWYRSNNSQPAWIKVIATAAKVIQQNNPDLLLFVEGPGPGSGDPDQPVICVKNDELVPDEAYAISNDPANCIANTKRLEFKGNWGEDFKTLLAKNQAKQGEARFDRAAFIQQLKATGLNETAIAWLMGDENASHAHLIFSPHVYPREVATWESAPGKPSELRFDWSWGFLKKAGYPVVLGEASWKSAEGLAFFQKALIPYLEKNNLQNNLFFWAVGYLGDTVSMIDPNSAKLDVQAQKVLHQLFNQTIDEGKLSITFADPGFNLTGAAEFRLQETGQSYTCSYEGCSFNLAGGTYQLLLADSYQLDNQAHQRYRVKSSTSAIAFQVAEGQNNELTISLEGEQTGPQPASTIDYKINLVDENGKPVNNQTVAATIQFHSAFNHRETIHCVVEHGHCTTLIYNQNINSKTGNFDIENYQIELPNTVQYLGKTYTVVTEKTDKKLVLPATPSAIALHASYQAGTTSSDQGCTVHLALQNRWDGGAVFQGTITNTRKEPIRNFSVKLSFDPNEIANPMIVNHWLGNNASLLESDGIFTLSAQPADMSNGLLPGKAQSIGFQLSGTLLQKPVIRVLSCEAE</sequence>
<dbReference type="PANTHER" id="PTHR35923:SF2">
    <property type="entry name" value="ENDOGLUCANASE"/>
    <property type="match status" value="1"/>
</dbReference>
<keyword evidence="3 12" id="KW-0378">Hydrolase</keyword>
<dbReference type="GO" id="GO:0030245">
    <property type="term" value="P:cellulose catabolic process"/>
    <property type="evidence" value="ECO:0007669"/>
    <property type="project" value="UniProtKB-KW"/>
</dbReference>
<dbReference type="Pfam" id="PF00553">
    <property type="entry name" value="CBM_2"/>
    <property type="match status" value="1"/>
</dbReference>
<dbReference type="SUPFAM" id="SSF51445">
    <property type="entry name" value="(Trans)glycosidases"/>
    <property type="match status" value="1"/>
</dbReference>
<keyword evidence="8" id="KW-0732">Signal</keyword>
<dbReference type="PROSITE" id="PS00659">
    <property type="entry name" value="GLYCOSYL_HYDROL_F5"/>
    <property type="match status" value="1"/>
</dbReference>
<keyword evidence="5" id="KW-0119">Carbohydrate metabolism</keyword>
<dbReference type="STRING" id="453.Lfee_0876"/>
<dbReference type="Gene3D" id="3.20.20.80">
    <property type="entry name" value="Glycosidases"/>
    <property type="match status" value="1"/>
</dbReference>
<dbReference type="Proteomes" id="UP000054698">
    <property type="component" value="Unassembled WGS sequence"/>
</dbReference>
<dbReference type="EMBL" id="UASS01000004">
    <property type="protein sequence ID" value="SPX59886.1"/>
    <property type="molecule type" value="Genomic_DNA"/>
</dbReference>
<evidence type="ECO:0000313" key="13">
    <source>
        <dbReference type="Proteomes" id="UP000054698"/>
    </source>
</evidence>
<evidence type="ECO:0000256" key="4">
    <source>
        <dbReference type="ARBA" id="ARBA00023001"/>
    </source>
</evidence>
<evidence type="ECO:0000259" key="9">
    <source>
        <dbReference type="Pfam" id="PF00150"/>
    </source>
</evidence>
<evidence type="ECO:0000256" key="3">
    <source>
        <dbReference type="ARBA" id="ARBA00022801"/>
    </source>
</evidence>
<reference evidence="11 13" key="1">
    <citation type="submission" date="2015-11" db="EMBL/GenBank/DDBJ databases">
        <title>Genomic analysis of 38 Legionella species identifies large and diverse effector repertoires.</title>
        <authorList>
            <person name="Burstein D."/>
            <person name="Amaro F."/>
            <person name="Zusman T."/>
            <person name="Lifshitz Z."/>
            <person name="Cohen O."/>
            <person name="Gilbert J.A."/>
            <person name="Pupko T."/>
            <person name="Shuman H.A."/>
            <person name="Segal G."/>
        </authorList>
    </citation>
    <scope>NUCLEOTIDE SEQUENCE [LARGE SCALE GENOMIC DNA]</scope>
    <source>
        <strain evidence="11 13">WO-44C</strain>
    </source>
</reference>
<dbReference type="InterPro" id="IPR018087">
    <property type="entry name" value="Glyco_hydro_5_CS"/>
</dbReference>
<evidence type="ECO:0000256" key="7">
    <source>
        <dbReference type="ARBA" id="ARBA00023326"/>
    </source>
</evidence>
<protein>
    <recommendedName>
        <fullName evidence="2">cellulase</fullName>
        <ecNumber evidence="2">3.2.1.4</ecNumber>
    </recommendedName>
</protein>
<reference evidence="12 14" key="2">
    <citation type="submission" date="2018-06" db="EMBL/GenBank/DDBJ databases">
        <authorList>
            <consortium name="Pathogen Informatics"/>
            <person name="Doyle S."/>
        </authorList>
    </citation>
    <scope>NUCLEOTIDE SEQUENCE [LARGE SCALE GENOMIC DNA]</scope>
    <source>
        <strain evidence="12 14">NCTC12022</strain>
    </source>
</reference>
<dbReference type="Pfam" id="PF00150">
    <property type="entry name" value="Cellulase"/>
    <property type="match status" value="1"/>
</dbReference>
<evidence type="ECO:0000256" key="8">
    <source>
        <dbReference type="SAM" id="SignalP"/>
    </source>
</evidence>
<accession>A0A0W0U2N1</accession>
<keyword evidence="6 12" id="KW-0326">Glycosidase</keyword>
<comment type="catalytic activity">
    <reaction evidence="1">
        <text>Endohydrolysis of (1-&gt;4)-beta-D-glucosidic linkages in cellulose, lichenin and cereal beta-D-glucans.</text>
        <dbReference type="EC" id="3.2.1.4"/>
    </reaction>
</comment>
<proteinExistence type="predicted"/>
<dbReference type="GO" id="GO:0008810">
    <property type="term" value="F:cellulase activity"/>
    <property type="evidence" value="ECO:0007669"/>
    <property type="project" value="UniProtKB-EC"/>
</dbReference>
<organism evidence="11 13">
    <name type="scientific">Legionella feeleii</name>
    <dbReference type="NCBI Taxonomy" id="453"/>
    <lineage>
        <taxon>Bacteria</taxon>
        <taxon>Pseudomonadati</taxon>
        <taxon>Pseudomonadota</taxon>
        <taxon>Gammaproteobacteria</taxon>
        <taxon>Legionellales</taxon>
        <taxon>Legionellaceae</taxon>
        <taxon>Legionella</taxon>
    </lineage>
</organism>
<feature type="chain" id="PRO_5033244757" description="cellulase" evidence="8">
    <location>
        <begin position="22"/>
        <end position="805"/>
    </location>
</feature>
<dbReference type="InterPro" id="IPR001919">
    <property type="entry name" value="CBD2"/>
</dbReference>
<dbReference type="Gene3D" id="2.60.40.290">
    <property type="match status" value="1"/>
</dbReference>
<keyword evidence="13" id="KW-1185">Reference proteome</keyword>
<feature type="signal peptide" evidence="8">
    <location>
        <begin position="1"/>
        <end position="21"/>
    </location>
</feature>
<evidence type="ECO:0000256" key="1">
    <source>
        <dbReference type="ARBA" id="ARBA00000966"/>
    </source>
</evidence>
<evidence type="ECO:0000313" key="11">
    <source>
        <dbReference type="EMBL" id="KTD02031.1"/>
    </source>
</evidence>